<comment type="subcellular location">
    <subcellularLocation>
        <location evidence="2">Membrane</location>
        <topology evidence="2">Multi-pass membrane protein</topology>
    </subcellularLocation>
</comment>
<dbReference type="EC" id="3.4.24.-" evidence="11"/>
<keyword evidence="8 11" id="KW-1133">Transmembrane helix</keyword>
<evidence type="ECO:0000256" key="2">
    <source>
        <dbReference type="ARBA" id="ARBA00004141"/>
    </source>
</evidence>
<evidence type="ECO:0000256" key="9">
    <source>
        <dbReference type="ARBA" id="ARBA00023049"/>
    </source>
</evidence>
<evidence type="ECO:0000256" key="6">
    <source>
        <dbReference type="ARBA" id="ARBA00022801"/>
    </source>
</evidence>
<dbReference type="Gene3D" id="2.30.42.10">
    <property type="match status" value="2"/>
</dbReference>
<keyword evidence="4" id="KW-0645">Protease</keyword>
<protein>
    <recommendedName>
        <fullName evidence="11">Zinc metalloprotease</fullName>
        <ecNumber evidence="11">3.4.24.-</ecNumber>
    </recommendedName>
</protein>
<keyword evidence="14" id="KW-1185">Reference proteome</keyword>
<dbReference type="PANTHER" id="PTHR42837:SF2">
    <property type="entry name" value="MEMBRANE METALLOPROTEASE ARASP2, CHLOROPLASTIC-RELATED"/>
    <property type="match status" value="1"/>
</dbReference>
<feature type="transmembrane region" description="Helical" evidence="11">
    <location>
        <begin position="392"/>
        <end position="414"/>
    </location>
</feature>
<organism evidence="13 14">
    <name type="scientific">Thiomicrorhabdus heinhorstiae</name>
    <dbReference type="NCBI Taxonomy" id="2748010"/>
    <lineage>
        <taxon>Bacteria</taxon>
        <taxon>Pseudomonadati</taxon>
        <taxon>Pseudomonadota</taxon>
        <taxon>Gammaproteobacteria</taxon>
        <taxon>Thiotrichales</taxon>
        <taxon>Piscirickettsiaceae</taxon>
        <taxon>Thiomicrorhabdus</taxon>
    </lineage>
</organism>
<evidence type="ECO:0000256" key="4">
    <source>
        <dbReference type="ARBA" id="ARBA00022670"/>
    </source>
</evidence>
<gene>
    <name evidence="13" type="primary">rseP</name>
    <name evidence="13" type="ORF">H8792_000510</name>
</gene>
<keyword evidence="11" id="KW-0479">Metal-binding</keyword>
<evidence type="ECO:0000256" key="8">
    <source>
        <dbReference type="ARBA" id="ARBA00022989"/>
    </source>
</evidence>
<dbReference type="SMART" id="SM00228">
    <property type="entry name" value="PDZ"/>
    <property type="match status" value="1"/>
</dbReference>
<dbReference type="InterPro" id="IPR036034">
    <property type="entry name" value="PDZ_sf"/>
</dbReference>
<dbReference type="Pfam" id="PF02163">
    <property type="entry name" value="Peptidase_M50"/>
    <property type="match status" value="1"/>
</dbReference>
<keyword evidence="9 11" id="KW-0482">Metalloprotease</keyword>
<feature type="transmembrane region" description="Helical" evidence="11">
    <location>
        <begin position="223"/>
        <end position="245"/>
    </location>
</feature>
<evidence type="ECO:0000256" key="3">
    <source>
        <dbReference type="ARBA" id="ARBA00007931"/>
    </source>
</evidence>
<dbReference type="InterPro" id="IPR041489">
    <property type="entry name" value="PDZ_6"/>
</dbReference>
<dbReference type="InterPro" id="IPR008915">
    <property type="entry name" value="Peptidase_M50"/>
</dbReference>
<evidence type="ECO:0000256" key="1">
    <source>
        <dbReference type="ARBA" id="ARBA00001947"/>
    </source>
</evidence>
<evidence type="ECO:0000256" key="7">
    <source>
        <dbReference type="ARBA" id="ARBA00022833"/>
    </source>
</evidence>
<dbReference type="Pfam" id="PF17820">
    <property type="entry name" value="PDZ_6"/>
    <property type="match status" value="1"/>
</dbReference>
<comment type="similarity">
    <text evidence="3 11">Belongs to the peptidase M50B family.</text>
</comment>
<evidence type="ECO:0000259" key="12">
    <source>
        <dbReference type="PROSITE" id="PS50106"/>
    </source>
</evidence>
<dbReference type="EMBL" id="JACBGI020000001">
    <property type="protein sequence ID" value="MBF6056819.1"/>
    <property type="molecule type" value="Genomic_DNA"/>
</dbReference>
<dbReference type="NCBIfam" id="TIGR00054">
    <property type="entry name" value="RIP metalloprotease RseP"/>
    <property type="match status" value="1"/>
</dbReference>
<accession>A0ABS0BV17</accession>
<evidence type="ECO:0000313" key="14">
    <source>
        <dbReference type="Proteomes" id="UP001193680"/>
    </source>
</evidence>
<dbReference type="GO" id="GO:0008237">
    <property type="term" value="F:metallopeptidase activity"/>
    <property type="evidence" value="ECO:0007669"/>
    <property type="project" value="UniProtKB-KW"/>
</dbReference>
<evidence type="ECO:0000256" key="10">
    <source>
        <dbReference type="ARBA" id="ARBA00023136"/>
    </source>
</evidence>
<dbReference type="CDD" id="cd23081">
    <property type="entry name" value="cpPDZ_EcRseP-like"/>
    <property type="match status" value="1"/>
</dbReference>
<keyword evidence="7 11" id="KW-0862">Zinc</keyword>
<dbReference type="Proteomes" id="UP001193680">
    <property type="component" value="Unassembled WGS sequence"/>
</dbReference>
<feature type="transmembrane region" description="Helical" evidence="11">
    <location>
        <begin position="97"/>
        <end position="119"/>
    </location>
</feature>
<feature type="domain" description="PDZ" evidence="12">
    <location>
        <begin position="213"/>
        <end position="269"/>
    </location>
</feature>
<dbReference type="RefSeq" id="WP_194947183.1">
    <property type="nucleotide sequence ID" value="NZ_JACBGI020000001.1"/>
</dbReference>
<dbReference type="PANTHER" id="PTHR42837">
    <property type="entry name" value="REGULATOR OF SIGMA-E PROTEASE RSEP"/>
    <property type="match status" value="1"/>
</dbReference>
<evidence type="ECO:0000256" key="5">
    <source>
        <dbReference type="ARBA" id="ARBA00022692"/>
    </source>
</evidence>
<proteinExistence type="inferred from homology"/>
<evidence type="ECO:0000313" key="13">
    <source>
        <dbReference type="EMBL" id="MBF6056819.1"/>
    </source>
</evidence>
<name>A0ABS0BV17_9GAMM</name>
<comment type="caution">
    <text evidence="13">The sequence shown here is derived from an EMBL/GenBank/DDBJ whole genome shotgun (WGS) entry which is preliminary data.</text>
</comment>
<keyword evidence="5 11" id="KW-0812">Transmembrane</keyword>
<feature type="transmembrane region" description="Helical" evidence="11">
    <location>
        <begin position="6"/>
        <end position="25"/>
    </location>
</feature>
<comment type="cofactor">
    <cofactor evidence="1 11">
        <name>Zn(2+)</name>
        <dbReference type="ChEBI" id="CHEBI:29105"/>
    </cofactor>
</comment>
<feature type="transmembrane region" description="Helical" evidence="11">
    <location>
        <begin position="442"/>
        <end position="464"/>
    </location>
</feature>
<dbReference type="CDD" id="cd06163">
    <property type="entry name" value="S2P-M50_PDZ_RseP-like"/>
    <property type="match status" value="1"/>
</dbReference>
<dbReference type="PROSITE" id="PS50106">
    <property type="entry name" value="PDZ"/>
    <property type="match status" value="1"/>
</dbReference>
<dbReference type="InterPro" id="IPR004387">
    <property type="entry name" value="Pept_M50_Zn"/>
</dbReference>
<dbReference type="SUPFAM" id="SSF50156">
    <property type="entry name" value="PDZ domain-like"/>
    <property type="match status" value="1"/>
</dbReference>
<keyword evidence="6 11" id="KW-0378">Hydrolase</keyword>
<keyword evidence="10 11" id="KW-0472">Membrane</keyword>
<sequence>MTSVLWSLIGFVLMMGVIVTVHEWGHFQVARWFNIKVTRFSVGFGKAIFQRRIGETDYQIGAIPLGGYVKFADEREGDVAAEDLPRAFNRQSVYKRIAVVSAGPLINLILALGVFWLMFLSGPVEVRALINSVPPSSPLAAELEAQNQNLDSSPLWQITEADGESIQGWKSLHQALLKALIAQETALQITIQPYDPVTGLQAKSLFLNLPLASLSLDEEKQPWFGMLGLKPAAIAMPAVVGRVLADSPAGLAGLREGDRILAFNGTTVQHWQDFVAMVQARPAEQVTLKIERAGVEQRYELMLNSVRGADGKAIGQAGVGVLVTEEAMQPYVQNLDYGVWGSLNEAWNYSRSMFEMSLKMLQRVIFGDISLSHLSGPLSIAQYSGEAIQSGWISFLSLLGLLSLSVGILNLLPIPVLDGGHLLYYLIEIVKGSPVSENAMQIGQMIGLFVIMSLTFVALFNDLIRISHG</sequence>
<evidence type="ECO:0000256" key="11">
    <source>
        <dbReference type="RuleBase" id="RU362031"/>
    </source>
</evidence>
<reference evidence="13 14" key="1">
    <citation type="submission" date="2020-11" db="EMBL/GenBank/DDBJ databases">
        <title>Sulfur oxidizing isolate from Hospital Hole Sinkhole.</title>
        <authorList>
            <person name="Scott K.M."/>
        </authorList>
    </citation>
    <scope>NUCLEOTIDE SEQUENCE [LARGE SCALE GENOMIC DNA]</scope>
    <source>
        <strain evidence="13 14">HH1</strain>
    </source>
</reference>
<dbReference type="InterPro" id="IPR001478">
    <property type="entry name" value="PDZ"/>
</dbReference>